<evidence type="ECO:0000313" key="2">
    <source>
        <dbReference type="Proteomes" id="UP000232163"/>
    </source>
</evidence>
<dbReference type="Proteomes" id="UP000232163">
    <property type="component" value="Unassembled WGS sequence"/>
</dbReference>
<dbReference type="KEGG" id="pht:BLM14_00080"/>
<sequence>MARFEWDPEKAKSNLRKHGVAFEAIEHFDFETALEWPVNREKVYGEKRIVAISLLRGKVHTLVYALRETSIRVISLRRASRKEAIDYGKSRT</sequence>
<dbReference type="AlphaFoldDB" id="A0A2N9VWW5"/>
<keyword evidence="2" id="KW-1185">Reference proteome</keyword>
<accession>A0A2N9VWW5</accession>
<evidence type="ECO:0008006" key="3">
    <source>
        <dbReference type="Google" id="ProtNLM"/>
    </source>
</evidence>
<dbReference type="Pfam" id="PF04365">
    <property type="entry name" value="BrnT_toxin"/>
    <property type="match status" value="1"/>
</dbReference>
<comment type="caution">
    <text evidence="1">The sequence shown here is derived from an EMBL/GenBank/DDBJ whole genome shotgun (WGS) entry which is preliminary data.</text>
</comment>
<dbReference type="EMBL" id="MZMT01000035">
    <property type="protein sequence ID" value="PIO43983.1"/>
    <property type="molecule type" value="Genomic_DNA"/>
</dbReference>
<dbReference type="Gene3D" id="3.10.450.530">
    <property type="entry name" value="Ribonuclease toxin, BrnT, of type II toxin-antitoxin system"/>
    <property type="match status" value="1"/>
</dbReference>
<gene>
    <name evidence="1" type="ORF">B5P45_15550</name>
</gene>
<dbReference type="OrthoDB" id="839663at2"/>
<reference evidence="1 2" key="1">
    <citation type="journal article" date="2017" name="Int J Environ Stud">
        <title>Does the Miocene-Pliocene relict legume Oxytropis triphylla form nitrogen-fixing nodules with a combination of bacterial strains?</title>
        <authorList>
            <person name="Safronova V."/>
            <person name="Belimov A."/>
            <person name="Sazanova A."/>
            <person name="Kuznetsova I."/>
            <person name="Popova J."/>
            <person name="Andronov E."/>
            <person name="Verkhozina A."/>
            <person name="Tikhonovich I."/>
        </authorList>
    </citation>
    <scope>NUCLEOTIDE SEQUENCE [LARGE SCALE GENOMIC DNA]</scope>
    <source>
        <strain evidence="1 2">Tri-38</strain>
    </source>
</reference>
<proteinExistence type="predicted"/>
<protein>
    <recommendedName>
        <fullName evidence="3">BrnT family toxin</fullName>
    </recommendedName>
</protein>
<dbReference type="InterPro" id="IPR007460">
    <property type="entry name" value="BrnT_toxin"/>
</dbReference>
<dbReference type="RefSeq" id="WP_099997545.1">
    <property type="nucleotide sequence ID" value="NZ_CP017940.1"/>
</dbReference>
<evidence type="ECO:0000313" key="1">
    <source>
        <dbReference type="EMBL" id="PIO43983.1"/>
    </source>
</evidence>
<dbReference type="InterPro" id="IPR038573">
    <property type="entry name" value="BrnT_sf"/>
</dbReference>
<organism evidence="1 2">
    <name type="scientific">Phyllobacterium zundukense</name>
    <dbReference type="NCBI Taxonomy" id="1867719"/>
    <lineage>
        <taxon>Bacteria</taxon>
        <taxon>Pseudomonadati</taxon>
        <taxon>Pseudomonadota</taxon>
        <taxon>Alphaproteobacteria</taxon>
        <taxon>Hyphomicrobiales</taxon>
        <taxon>Phyllobacteriaceae</taxon>
        <taxon>Phyllobacterium</taxon>
    </lineage>
</organism>
<name>A0A2N9VWW5_9HYPH</name>